<dbReference type="Gene3D" id="3.40.50.10140">
    <property type="entry name" value="Toll/interleukin-1 receptor homology (TIR) domain"/>
    <property type="match status" value="1"/>
</dbReference>
<protein>
    <submittedName>
        <fullName evidence="2">TIR domain-containing protein</fullName>
    </submittedName>
</protein>
<organism evidence="2 3">
    <name type="scientific">Methylomonas fluvii</name>
    <dbReference type="NCBI Taxonomy" id="1854564"/>
    <lineage>
        <taxon>Bacteria</taxon>
        <taxon>Pseudomonadati</taxon>
        <taxon>Pseudomonadota</taxon>
        <taxon>Gammaproteobacteria</taxon>
        <taxon>Methylococcales</taxon>
        <taxon>Methylococcaceae</taxon>
        <taxon>Methylomonas</taxon>
    </lineage>
</organism>
<dbReference type="RefSeq" id="WP_192391927.1">
    <property type="nucleotide sequence ID" value="NZ_CAJHIU010000001.1"/>
</dbReference>
<accession>A0ABR9D787</accession>
<evidence type="ECO:0000313" key="3">
    <source>
        <dbReference type="Proteomes" id="UP000641152"/>
    </source>
</evidence>
<feature type="domain" description="TIR" evidence="1">
    <location>
        <begin position="299"/>
        <end position="431"/>
    </location>
</feature>
<dbReference type="InterPro" id="IPR035897">
    <property type="entry name" value="Toll_tir_struct_dom_sf"/>
</dbReference>
<name>A0ABR9D787_9GAMM</name>
<dbReference type="Pfam" id="PF13676">
    <property type="entry name" value="TIR_2"/>
    <property type="match status" value="1"/>
</dbReference>
<comment type="caution">
    <text evidence="2">The sequence shown here is derived from an EMBL/GenBank/DDBJ whole genome shotgun (WGS) entry which is preliminary data.</text>
</comment>
<proteinExistence type="predicted"/>
<dbReference type="Proteomes" id="UP000641152">
    <property type="component" value="Unassembled WGS sequence"/>
</dbReference>
<dbReference type="SMART" id="SM00255">
    <property type="entry name" value="TIR"/>
    <property type="match status" value="1"/>
</dbReference>
<dbReference type="SUPFAM" id="SSF52200">
    <property type="entry name" value="Toll/Interleukin receptor TIR domain"/>
    <property type="match status" value="1"/>
</dbReference>
<dbReference type="InterPro" id="IPR000157">
    <property type="entry name" value="TIR_dom"/>
</dbReference>
<evidence type="ECO:0000313" key="2">
    <source>
        <dbReference type="EMBL" id="MBD9358977.1"/>
    </source>
</evidence>
<reference evidence="2 3" key="1">
    <citation type="submission" date="2020-09" db="EMBL/GenBank/DDBJ databases">
        <title>Methylomonas albis sp. nov. and Methylomonas fluvii sp. nov.: Two cold-adapted methanotrophs from the River Elbe and an amended description of Methylovulum psychrotolerans strain Eb1.</title>
        <authorList>
            <person name="Bussmann I.K."/>
            <person name="Klings K.-W."/>
            <person name="Warnstedt J."/>
            <person name="Hoppert M."/>
            <person name="Saborowski A."/>
            <person name="Horn F."/>
            <person name="Liebner S."/>
        </authorList>
    </citation>
    <scope>NUCLEOTIDE SEQUENCE [LARGE SCALE GENOMIC DNA]</scope>
    <source>
        <strain evidence="2 3">EbB</strain>
    </source>
</reference>
<gene>
    <name evidence="2" type="ORF">EBB_00110</name>
</gene>
<evidence type="ECO:0000259" key="1">
    <source>
        <dbReference type="PROSITE" id="PS50104"/>
    </source>
</evidence>
<dbReference type="PROSITE" id="PS50104">
    <property type="entry name" value="TIR"/>
    <property type="match status" value="1"/>
</dbReference>
<dbReference type="EMBL" id="JACXST010000001">
    <property type="protein sequence ID" value="MBD9358977.1"/>
    <property type="molecule type" value="Genomic_DNA"/>
</dbReference>
<keyword evidence="3" id="KW-1185">Reference proteome</keyword>
<sequence length="433" mass="48958">MKNLHSALKTTVIGNHTGDGINYISVRLQNGKDNLADTLHARPNSYSTSGFQTTDFLSLLGFNRSVCAFHGSECFCRQVPEGLNLKGLSADIDKSFQIFQKAISHLENCGLFVEQPEGWGFFYGKPATRRARPNLYCRGDGHTSPKAEKMKESEDEFFRFVFTWIEGGSDKGWTTHYRAKHMPLSEEFQSVIDFLGGFNWFADCPEYDFEGCWWRFTPFEKRGDDFFGSNAELAHRWFDAHATHFAAGIKGLLEAHAIQEPWGMTFLPAKQIAAPRAATPKAVAAAPNPMTITQSITGFQYDVAFSFAGPERLLAEKIATILKEHGFSVFYDNFYPEQLWGKDLVATFDRIYRKESRYCVMFLSREYADRMWTTHERKSATARALQERGNAYILPVKVEDVDIDGLSPTIGYVSLAEKSPEQIAELLIGMLKS</sequence>